<feature type="signal peptide" evidence="1">
    <location>
        <begin position="1"/>
        <end position="29"/>
    </location>
</feature>
<sequence>MKRIAKFGAGSMMLAAALAALPAAAGAEAADAKAKEEAKDLLVTESFTGDAVTDPDLHSLNACLTAATVLGGANDFDSCSDQAVGPVPESGKAPGYLQLTDGENYDTGAVIHNEALPSENGIEVTFAQYQYGGSAADGIAFFLVDGDTDLTETGAYGGSLGYAQFNADGHVNDGIDGGYLGLGLDVYGNFSGDTEGRGNGCPEGRQAPAHLRIETNKAPNNVALRGPGQGHEGYCLLATTATDEHVGTYPDGDIYGSNLAESLGGTTLDDAKRLVKLKVLPEGDHANVTVDIDFQDGDGWVRVLKAEVPEALPETFKFGFASSTGGKTDVHLIRHLRVETFQ</sequence>
<protein>
    <submittedName>
        <fullName evidence="2">Uncharacterized protein</fullName>
    </submittedName>
</protein>
<evidence type="ECO:0000313" key="3">
    <source>
        <dbReference type="Proteomes" id="UP000681341"/>
    </source>
</evidence>
<feature type="chain" id="PRO_5045679040" evidence="1">
    <location>
        <begin position="30"/>
        <end position="342"/>
    </location>
</feature>
<organism evidence="2 3">
    <name type="scientific">Glycomyces niveus</name>
    <dbReference type="NCBI Taxonomy" id="2820287"/>
    <lineage>
        <taxon>Bacteria</taxon>
        <taxon>Bacillati</taxon>
        <taxon>Actinomycetota</taxon>
        <taxon>Actinomycetes</taxon>
        <taxon>Glycomycetales</taxon>
        <taxon>Glycomycetaceae</taxon>
        <taxon>Glycomyces</taxon>
    </lineage>
</organism>
<reference evidence="2 3" key="1">
    <citation type="submission" date="2021-03" db="EMBL/GenBank/DDBJ databases">
        <title>Glycomyces sp. nov., a novel actinomycete isolated from soil.</title>
        <authorList>
            <person name="Yang X."/>
            <person name="Xu X."/>
        </authorList>
    </citation>
    <scope>NUCLEOTIDE SEQUENCE [LARGE SCALE GENOMIC DNA]</scope>
    <source>
        <strain evidence="2 3">NEAU-S30</strain>
    </source>
</reference>
<keyword evidence="3" id="KW-1185">Reference proteome</keyword>
<evidence type="ECO:0000256" key="1">
    <source>
        <dbReference type="SAM" id="SignalP"/>
    </source>
</evidence>
<dbReference type="Proteomes" id="UP000681341">
    <property type="component" value="Unassembled WGS sequence"/>
</dbReference>
<comment type="caution">
    <text evidence="2">The sequence shown here is derived from an EMBL/GenBank/DDBJ whole genome shotgun (WGS) entry which is preliminary data.</text>
</comment>
<dbReference type="EMBL" id="JAGFNP010000007">
    <property type="protein sequence ID" value="MBO3733895.1"/>
    <property type="molecule type" value="Genomic_DNA"/>
</dbReference>
<name>A0ABS3U587_9ACTN</name>
<dbReference type="SUPFAM" id="SSF49899">
    <property type="entry name" value="Concanavalin A-like lectins/glucanases"/>
    <property type="match status" value="1"/>
</dbReference>
<evidence type="ECO:0000313" key="2">
    <source>
        <dbReference type="EMBL" id="MBO3733895.1"/>
    </source>
</evidence>
<proteinExistence type="predicted"/>
<dbReference type="Gene3D" id="2.60.120.200">
    <property type="match status" value="1"/>
</dbReference>
<keyword evidence="1" id="KW-0732">Signal</keyword>
<dbReference type="RefSeq" id="WP_208496907.1">
    <property type="nucleotide sequence ID" value="NZ_JAGFNP010000007.1"/>
</dbReference>
<dbReference type="InterPro" id="IPR013320">
    <property type="entry name" value="ConA-like_dom_sf"/>
</dbReference>
<gene>
    <name evidence="2" type="ORF">J5V16_13795</name>
</gene>
<accession>A0ABS3U587</accession>